<dbReference type="Proteomes" id="UP001607302">
    <property type="component" value="Unassembled WGS sequence"/>
</dbReference>
<name>A0ABD2ACC8_VESSQ</name>
<protein>
    <submittedName>
        <fullName evidence="1">Uncharacterized protein</fullName>
    </submittedName>
</protein>
<evidence type="ECO:0000313" key="1">
    <source>
        <dbReference type="EMBL" id="KAL2718264.1"/>
    </source>
</evidence>
<keyword evidence="2" id="KW-1185">Reference proteome</keyword>
<reference evidence="1 2" key="1">
    <citation type="journal article" date="2024" name="Ann. Entomol. Soc. Am.">
        <title>Genomic analyses of the southern and eastern yellowjacket wasps (Hymenoptera: Vespidae) reveal evolutionary signatures of social life.</title>
        <authorList>
            <person name="Catto M.A."/>
            <person name="Caine P.B."/>
            <person name="Orr S.E."/>
            <person name="Hunt B.G."/>
            <person name="Goodisman M.A.D."/>
        </authorList>
    </citation>
    <scope>NUCLEOTIDE SEQUENCE [LARGE SCALE GENOMIC DNA]</scope>
    <source>
        <strain evidence="1">233</strain>
        <tissue evidence="1">Head and thorax</tissue>
    </source>
</reference>
<proteinExistence type="predicted"/>
<dbReference type="AlphaFoldDB" id="A0ABD2ACC8"/>
<evidence type="ECO:0000313" key="2">
    <source>
        <dbReference type="Proteomes" id="UP001607302"/>
    </source>
</evidence>
<accession>A0ABD2ACC8</accession>
<sequence length="105" mass="12019">MFPFEETNSMAIFVVPRIKKKYKVAVGLLFAVLPRKNEDHQAGSTGSWRLREEGRRVEKRWTKEREGKSGGRNERVNLEEVVETVGNYGEVGRVALQYYPCPSAC</sequence>
<organism evidence="1 2">
    <name type="scientific">Vespula squamosa</name>
    <name type="common">Southern yellow jacket</name>
    <name type="synonym">Wasp</name>
    <dbReference type="NCBI Taxonomy" id="30214"/>
    <lineage>
        <taxon>Eukaryota</taxon>
        <taxon>Metazoa</taxon>
        <taxon>Ecdysozoa</taxon>
        <taxon>Arthropoda</taxon>
        <taxon>Hexapoda</taxon>
        <taxon>Insecta</taxon>
        <taxon>Pterygota</taxon>
        <taxon>Neoptera</taxon>
        <taxon>Endopterygota</taxon>
        <taxon>Hymenoptera</taxon>
        <taxon>Apocrita</taxon>
        <taxon>Aculeata</taxon>
        <taxon>Vespoidea</taxon>
        <taxon>Vespidae</taxon>
        <taxon>Vespinae</taxon>
        <taxon>Vespula</taxon>
    </lineage>
</organism>
<dbReference type="EMBL" id="JAUDFV010000152">
    <property type="protein sequence ID" value="KAL2718264.1"/>
    <property type="molecule type" value="Genomic_DNA"/>
</dbReference>
<gene>
    <name evidence="1" type="ORF">V1478_012140</name>
</gene>
<comment type="caution">
    <text evidence="1">The sequence shown here is derived from an EMBL/GenBank/DDBJ whole genome shotgun (WGS) entry which is preliminary data.</text>
</comment>